<name>A0ABR1CKE1_NECAM</name>
<keyword evidence="5" id="KW-1185">Reference proteome</keyword>
<sequence>MEQYNTKSAGVKRLMKEALELREPTEMYFAQPLEDNLFEWHFTVRGPLDSDFDGGIYHGRILFPPEYPMKPPNVVILTPNGRFELNKKICLSISGYHPETWLPSWSIRTALLALIGFMPTAGAGALGSLEYPVAERKKLAKKSLEWKCKECGACMKDALKPLTEDAKKSNEEAKELASQLSFKDEEEKKAAIAEAEESTPASVTDNMNNDGNQANGIVGEEVVSVAAEQTQQPSTSPNQQNQQPQTPIITANRSIPAVYSDSESYASLFITVPICVVFLSLFALLLARRFLLEV</sequence>
<feature type="compositionally biased region" description="Polar residues" evidence="1">
    <location>
        <begin position="199"/>
        <end position="215"/>
    </location>
</feature>
<dbReference type="Pfam" id="PF00179">
    <property type="entry name" value="UQ_con"/>
    <property type="match status" value="1"/>
</dbReference>
<dbReference type="InterPro" id="IPR050113">
    <property type="entry name" value="Ub_conjugating_enzyme"/>
</dbReference>
<evidence type="ECO:0000256" key="1">
    <source>
        <dbReference type="SAM" id="MobiDB-lite"/>
    </source>
</evidence>
<feature type="compositionally biased region" description="Basic and acidic residues" evidence="1">
    <location>
        <begin position="182"/>
        <end position="191"/>
    </location>
</feature>
<evidence type="ECO:0000313" key="5">
    <source>
        <dbReference type="Proteomes" id="UP001303046"/>
    </source>
</evidence>
<proteinExistence type="predicted"/>
<dbReference type="InterPro" id="IPR000608">
    <property type="entry name" value="UBC"/>
</dbReference>
<dbReference type="PANTHER" id="PTHR24067">
    <property type="entry name" value="UBIQUITIN-CONJUGATING ENZYME E2"/>
    <property type="match status" value="1"/>
</dbReference>
<dbReference type="Proteomes" id="UP001303046">
    <property type="component" value="Unassembled WGS sequence"/>
</dbReference>
<evidence type="ECO:0000313" key="4">
    <source>
        <dbReference type="EMBL" id="KAK6738565.1"/>
    </source>
</evidence>
<dbReference type="CDD" id="cd23799">
    <property type="entry name" value="UBCc_UBE2J"/>
    <property type="match status" value="1"/>
</dbReference>
<gene>
    <name evidence="4" type="primary">Necator_chrII.g8380</name>
    <name evidence="4" type="ORF">RB195_020586</name>
</gene>
<organism evidence="4 5">
    <name type="scientific">Necator americanus</name>
    <name type="common">Human hookworm</name>
    <dbReference type="NCBI Taxonomy" id="51031"/>
    <lineage>
        <taxon>Eukaryota</taxon>
        <taxon>Metazoa</taxon>
        <taxon>Ecdysozoa</taxon>
        <taxon>Nematoda</taxon>
        <taxon>Chromadorea</taxon>
        <taxon>Rhabditida</taxon>
        <taxon>Rhabditina</taxon>
        <taxon>Rhabditomorpha</taxon>
        <taxon>Strongyloidea</taxon>
        <taxon>Ancylostomatidae</taxon>
        <taxon>Bunostominae</taxon>
        <taxon>Necator</taxon>
    </lineage>
</organism>
<dbReference type="SMART" id="SM00212">
    <property type="entry name" value="UBCc"/>
    <property type="match status" value="1"/>
</dbReference>
<feature type="transmembrane region" description="Helical" evidence="2">
    <location>
        <begin position="265"/>
        <end position="287"/>
    </location>
</feature>
<protein>
    <recommendedName>
        <fullName evidence="3">UBC core domain-containing protein</fullName>
    </recommendedName>
</protein>
<dbReference type="Gene3D" id="3.10.110.10">
    <property type="entry name" value="Ubiquitin Conjugating Enzyme"/>
    <property type="match status" value="1"/>
</dbReference>
<reference evidence="4 5" key="1">
    <citation type="submission" date="2023-08" db="EMBL/GenBank/DDBJ databases">
        <title>A Necator americanus chromosomal reference genome.</title>
        <authorList>
            <person name="Ilik V."/>
            <person name="Petrzelkova K.J."/>
            <person name="Pardy F."/>
            <person name="Fuh T."/>
            <person name="Niatou-Singa F.S."/>
            <person name="Gouil Q."/>
            <person name="Baker L."/>
            <person name="Ritchie M.E."/>
            <person name="Jex A.R."/>
            <person name="Gazzola D."/>
            <person name="Li H."/>
            <person name="Toshio Fujiwara R."/>
            <person name="Zhan B."/>
            <person name="Aroian R.V."/>
            <person name="Pafco B."/>
            <person name="Schwarz E.M."/>
        </authorList>
    </citation>
    <scope>NUCLEOTIDE SEQUENCE [LARGE SCALE GENOMIC DNA]</scope>
    <source>
        <strain evidence="4 5">Aroian</strain>
        <tissue evidence="4">Whole animal</tissue>
    </source>
</reference>
<keyword evidence="2" id="KW-1133">Transmembrane helix</keyword>
<evidence type="ECO:0000256" key="2">
    <source>
        <dbReference type="SAM" id="Phobius"/>
    </source>
</evidence>
<keyword evidence="2" id="KW-0812">Transmembrane</keyword>
<dbReference type="PROSITE" id="PS50127">
    <property type="entry name" value="UBC_2"/>
    <property type="match status" value="1"/>
</dbReference>
<keyword evidence="2" id="KW-0472">Membrane</keyword>
<comment type="caution">
    <text evidence="4">The sequence shown here is derived from an EMBL/GenBank/DDBJ whole genome shotgun (WGS) entry which is preliminary data.</text>
</comment>
<evidence type="ECO:0000259" key="3">
    <source>
        <dbReference type="PROSITE" id="PS50127"/>
    </source>
</evidence>
<dbReference type="InterPro" id="IPR016135">
    <property type="entry name" value="UBQ-conjugating_enzyme/RWD"/>
</dbReference>
<feature type="compositionally biased region" description="Low complexity" evidence="1">
    <location>
        <begin position="229"/>
        <end position="246"/>
    </location>
</feature>
<dbReference type="EMBL" id="JAVFWL010000002">
    <property type="protein sequence ID" value="KAK6738565.1"/>
    <property type="molecule type" value="Genomic_DNA"/>
</dbReference>
<feature type="region of interest" description="Disordered" evidence="1">
    <location>
        <begin position="176"/>
        <end position="246"/>
    </location>
</feature>
<accession>A0ABR1CKE1</accession>
<dbReference type="SUPFAM" id="SSF54495">
    <property type="entry name" value="UBC-like"/>
    <property type="match status" value="1"/>
</dbReference>
<feature type="domain" description="UBC core" evidence="3">
    <location>
        <begin position="9"/>
        <end position="159"/>
    </location>
</feature>